<reference evidence="2 3" key="2">
    <citation type="submission" date="2014-05" db="EMBL/GenBank/DDBJ databases">
        <title>Genome sequence of the 3-chlorobenzoate degrading bacterium Pseudomonas knackmussii B13 shows multiple evidence for horizontal gene transfer.</title>
        <authorList>
            <person name="Miyazaki R."/>
            <person name="Bertelli C."/>
            <person name="Falquet L."/>
            <person name="Robinson-Rechavi M."/>
            <person name="Gharib W."/>
            <person name="Roy S."/>
            <person name="Van der Meer J.R."/>
        </authorList>
    </citation>
    <scope>NUCLEOTIDE SEQUENCE [LARGE SCALE GENOMIC DNA]</scope>
    <source>
        <strain evidence="2 3">B13</strain>
    </source>
</reference>
<organism evidence="2 3">
    <name type="scientific">Pseudomonas knackmussii (strain DSM 6978 / CCUG 54928 / LMG 23759 / B13)</name>
    <dbReference type="NCBI Taxonomy" id="1301098"/>
    <lineage>
        <taxon>Bacteria</taxon>
        <taxon>Pseudomonadati</taxon>
        <taxon>Pseudomonadota</taxon>
        <taxon>Gammaproteobacteria</taxon>
        <taxon>Pseudomonadales</taxon>
        <taxon>Pseudomonadaceae</taxon>
        <taxon>Pseudomonas</taxon>
    </lineage>
</organism>
<evidence type="ECO:0000313" key="2">
    <source>
        <dbReference type="EMBL" id="CDF83414.1"/>
    </source>
</evidence>
<accession>A0A024HFK9</accession>
<reference evidence="2 3" key="1">
    <citation type="submission" date="2013-03" db="EMBL/GenBank/DDBJ databases">
        <authorList>
            <person name="Linke B."/>
        </authorList>
    </citation>
    <scope>NUCLEOTIDE SEQUENCE [LARGE SCALE GENOMIC DNA]</scope>
    <source>
        <strain evidence="2 3">B13</strain>
    </source>
</reference>
<feature type="transmembrane region" description="Helical" evidence="1">
    <location>
        <begin position="56"/>
        <end position="73"/>
    </location>
</feature>
<feature type="transmembrane region" description="Helical" evidence="1">
    <location>
        <begin position="12"/>
        <end position="36"/>
    </location>
</feature>
<proteinExistence type="predicted"/>
<dbReference type="Proteomes" id="UP000025241">
    <property type="component" value="Chromosome I"/>
</dbReference>
<dbReference type="EMBL" id="HG322950">
    <property type="protein sequence ID" value="CDF83414.1"/>
    <property type="molecule type" value="Genomic_DNA"/>
</dbReference>
<evidence type="ECO:0000256" key="1">
    <source>
        <dbReference type="SAM" id="Phobius"/>
    </source>
</evidence>
<protein>
    <submittedName>
        <fullName evidence="2">Hypothetical membrane protein</fullName>
    </submittedName>
</protein>
<dbReference type="HOGENOM" id="CLU_2452298_0_0_6"/>
<keyword evidence="1" id="KW-0472">Membrane</keyword>
<dbReference type="RefSeq" id="WP_043251369.1">
    <property type="nucleotide sequence ID" value="NZ_HG322950.1"/>
</dbReference>
<sequence>MTPGRKKLLIKSLDLLAVCGLGVSLVLIVNGLQTIIFVTSHHWSDWAMHLLEFDGGLLHVGLPFLFGLACLIAREVVARTGPPHDDDLA</sequence>
<gene>
    <name evidence="2" type="ORF">PKB_2067</name>
</gene>
<keyword evidence="1" id="KW-0812">Transmembrane</keyword>
<dbReference type="AlphaFoldDB" id="A0A024HFK9"/>
<keyword evidence="1" id="KW-1133">Transmembrane helix</keyword>
<name>A0A024HFK9_PSEKB</name>
<dbReference type="PATRIC" id="fig|1301098.3.peg.2056"/>
<keyword evidence="3" id="KW-1185">Reference proteome</keyword>
<evidence type="ECO:0000313" key="3">
    <source>
        <dbReference type="Proteomes" id="UP000025241"/>
    </source>
</evidence>
<dbReference type="KEGG" id="pkc:PKB_2067"/>